<dbReference type="PANTHER" id="PTHR46025">
    <property type="entry name" value="XYLOSYLTRANSFERASE OXT"/>
    <property type="match status" value="1"/>
</dbReference>
<organism evidence="15 16">
    <name type="scientific">Kingella pumchi</name>
    <dbReference type="NCBI Taxonomy" id="2779506"/>
    <lineage>
        <taxon>Bacteria</taxon>
        <taxon>Pseudomonadati</taxon>
        <taxon>Pseudomonadota</taxon>
        <taxon>Betaproteobacteria</taxon>
        <taxon>Neisseriales</taxon>
        <taxon>Neisseriaceae</taxon>
        <taxon>Kingella</taxon>
    </lineage>
</organism>
<comment type="subcellular location">
    <subcellularLocation>
        <location evidence="2">Endoplasmic reticulum membrane</location>
        <topology evidence="2">Single-pass type II membrane protein</topology>
    </subcellularLocation>
    <subcellularLocation>
        <location evidence="1">Golgi apparatus membrane</location>
        <topology evidence="1">Single-pass type II membrane protein</topology>
    </subcellularLocation>
</comment>
<evidence type="ECO:0000256" key="13">
    <source>
        <dbReference type="ARBA" id="ARBA00023180"/>
    </source>
</evidence>
<evidence type="ECO:0000256" key="14">
    <source>
        <dbReference type="ARBA" id="ARBA00042865"/>
    </source>
</evidence>
<dbReference type="InterPro" id="IPR043538">
    <property type="entry name" value="XYLT"/>
</dbReference>
<keyword evidence="8" id="KW-0735">Signal-anchor</keyword>
<dbReference type="InterPro" id="IPR003406">
    <property type="entry name" value="Glyco_trans_14"/>
</dbReference>
<proteinExistence type="predicted"/>
<keyword evidence="9" id="KW-1133">Transmembrane helix</keyword>
<dbReference type="PANTHER" id="PTHR46025:SF3">
    <property type="entry name" value="XYLOSYLTRANSFERASE OXT"/>
    <property type="match status" value="1"/>
</dbReference>
<evidence type="ECO:0000256" key="12">
    <source>
        <dbReference type="ARBA" id="ARBA00023157"/>
    </source>
</evidence>
<accession>A0ABS9NNM2</accession>
<keyword evidence="3" id="KW-0328">Glycosyltransferase</keyword>
<protein>
    <recommendedName>
        <fullName evidence="14">Peptide O-xylosyltransferase</fullName>
    </recommendedName>
</protein>
<evidence type="ECO:0000256" key="10">
    <source>
        <dbReference type="ARBA" id="ARBA00023034"/>
    </source>
</evidence>
<evidence type="ECO:0000256" key="4">
    <source>
        <dbReference type="ARBA" id="ARBA00022679"/>
    </source>
</evidence>
<keyword evidence="16" id="KW-1185">Reference proteome</keyword>
<evidence type="ECO:0000313" key="16">
    <source>
        <dbReference type="Proteomes" id="UP001298424"/>
    </source>
</evidence>
<evidence type="ECO:0000256" key="8">
    <source>
        <dbReference type="ARBA" id="ARBA00022968"/>
    </source>
</evidence>
<keyword evidence="11" id="KW-0472">Membrane</keyword>
<keyword evidence="13" id="KW-0325">Glycoprotein</keyword>
<evidence type="ECO:0000313" key="15">
    <source>
        <dbReference type="EMBL" id="MCG6504390.1"/>
    </source>
</evidence>
<keyword evidence="7" id="KW-0256">Endoplasmic reticulum</keyword>
<name>A0ABS9NNM2_9NEIS</name>
<evidence type="ECO:0000256" key="9">
    <source>
        <dbReference type="ARBA" id="ARBA00022989"/>
    </source>
</evidence>
<sequence length="278" mass="31515">MSHAFLILCHRPPRYWLRLAQSAPESRFYLHYDAKADWTEARELAADCSNVRFTDRRIDVRWAGFSMVAATLELLRCALAESGNEWFHLLSGNCVLLVKLQELATQCAALPPETLLLESAPSRRLNYRVRFDTPHADRTWQRSLRGKILTKYFQAADRLLPCHEPAAAGSQWFSAGRAAAQMLLTAADDGAQDFFRRKLCPDEHFFQYLAAAPALQSQLNHIRDNHRYIRFTGSGNHPALLDVPQLRQAAATGSWFARKADDETALAFWREQTAAQAA</sequence>
<evidence type="ECO:0000256" key="2">
    <source>
        <dbReference type="ARBA" id="ARBA00004648"/>
    </source>
</evidence>
<reference evidence="15 16" key="1">
    <citation type="submission" date="2022-02" db="EMBL/GenBank/DDBJ databases">
        <title>Genome sequence data of Kingella unionensis sp. nov. strain CICC 24913 (CCUG 75125).</title>
        <authorList>
            <person name="Xiao M."/>
        </authorList>
    </citation>
    <scope>NUCLEOTIDE SEQUENCE [LARGE SCALE GENOMIC DNA]</scope>
    <source>
        <strain evidence="15 16">CICC 24913</strain>
    </source>
</reference>
<evidence type="ECO:0000256" key="11">
    <source>
        <dbReference type="ARBA" id="ARBA00023136"/>
    </source>
</evidence>
<evidence type="ECO:0000256" key="7">
    <source>
        <dbReference type="ARBA" id="ARBA00022824"/>
    </source>
</evidence>
<evidence type="ECO:0000256" key="6">
    <source>
        <dbReference type="ARBA" id="ARBA00022723"/>
    </source>
</evidence>
<comment type="caution">
    <text evidence="15">The sequence shown here is derived from an EMBL/GenBank/DDBJ whole genome shotgun (WGS) entry which is preliminary data.</text>
</comment>
<keyword evidence="6" id="KW-0479">Metal-binding</keyword>
<dbReference type="EMBL" id="JAKOOW010000026">
    <property type="protein sequence ID" value="MCG6504390.1"/>
    <property type="molecule type" value="Genomic_DNA"/>
</dbReference>
<keyword evidence="5" id="KW-0812">Transmembrane</keyword>
<gene>
    <name evidence="15" type="ORF">MB824_07760</name>
</gene>
<evidence type="ECO:0000256" key="1">
    <source>
        <dbReference type="ARBA" id="ARBA00004323"/>
    </source>
</evidence>
<dbReference type="Pfam" id="PF02485">
    <property type="entry name" value="Branch"/>
    <property type="match status" value="1"/>
</dbReference>
<keyword evidence="4" id="KW-0808">Transferase</keyword>
<dbReference type="Proteomes" id="UP001298424">
    <property type="component" value="Unassembled WGS sequence"/>
</dbReference>
<keyword evidence="12" id="KW-1015">Disulfide bond</keyword>
<keyword evidence="10" id="KW-0333">Golgi apparatus</keyword>
<evidence type="ECO:0000256" key="3">
    <source>
        <dbReference type="ARBA" id="ARBA00022676"/>
    </source>
</evidence>
<evidence type="ECO:0000256" key="5">
    <source>
        <dbReference type="ARBA" id="ARBA00022692"/>
    </source>
</evidence>
<dbReference type="RefSeq" id="WP_238747820.1">
    <property type="nucleotide sequence ID" value="NZ_JAKOOW010000026.1"/>
</dbReference>